<name>A0A2H9T6P8_9ZZZZ</name>
<dbReference type="PANTHER" id="PTHR10513">
    <property type="entry name" value="DEOXYNUCLEOSIDE KINASE"/>
    <property type="match status" value="1"/>
</dbReference>
<evidence type="ECO:0000259" key="1">
    <source>
        <dbReference type="Pfam" id="PF01712"/>
    </source>
</evidence>
<sequence length="216" mass="25163">MQITQRNHFVAIEGNIASGKSTMVPKLAKELGWTHILEPVDDERFTELLTDFTTHPHDPNRRIRFQKYITERRAVLVQGLDQSKNYLIERSLYSDLIFSQANFLGMEQPDASYMDYYYDIKRRLVDYPHISAVVYLKTQPEIAYERLVGRSRSAEDGTPLEYIQDIHRFHEACLPQICREMDTPLLSFDWNNFGSVTDVAHQLTTVLPPRNERIAA</sequence>
<accession>A0A2H9T6P8</accession>
<dbReference type="Pfam" id="PF01712">
    <property type="entry name" value="dNK"/>
    <property type="match status" value="1"/>
</dbReference>
<gene>
    <name evidence="2" type="primary">dck</name>
    <name evidence="2" type="ORF">CI610_02157</name>
</gene>
<dbReference type="InterPro" id="IPR027417">
    <property type="entry name" value="P-loop_NTPase"/>
</dbReference>
<dbReference type="InterPro" id="IPR050566">
    <property type="entry name" value="Deoxyribonucleoside_kinase"/>
</dbReference>
<dbReference type="EC" id="2.7.1.74" evidence="2"/>
<protein>
    <submittedName>
        <fullName evidence="2">Deoxyadenosine/deoxycytidine kinase</fullName>
        <ecNumber evidence="2">2.7.1.74</ecNumber>
    </submittedName>
</protein>
<keyword evidence="2" id="KW-0808">Transferase</keyword>
<dbReference type="AlphaFoldDB" id="A0A2H9T6P8"/>
<dbReference type="EMBL" id="NSIT01000118">
    <property type="protein sequence ID" value="PJE78884.1"/>
    <property type="molecule type" value="Genomic_DNA"/>
</dbReference>
<evidence type="ECO:0000313" key="2">
    <source>
        <dbReference type="EMBL" id="PJE78884.1"/>
    </source>
</evidence>
<dbReference type="GO" id="GO:0005524">
    <property type="term" value="F:ATP binding"/>
    <property type="evidence" value="ECO:0007669"/>
    <property type="project" value="InterPro"/>
</dbReference>
<reference evidence="2" key="1">
    <citation type="journal article" date="2017" name="Appl. Environ. Microbiol.">
        <title>Molecular characterization of an Endozoicomonas-like organism causing infection in king scallop Pecten maximus L.</title>
        <authorList>
            <person name="Cano I."/>
            <person name="van Aerle R."/>
            <person name="Ross S."/>
            <person name="Verner-Jeffreys D.W."/>
            <person name="Paley R.K."/>
            <person name="Rimmer G."/>
            <person name="Ryder D."/>
            <person name="Hooper P."/>
            <person name="Stone D."/>
            <person name="Feist S.W."/>
        </authorList>
    </citation>
    <scope>NUCLEOTIDE SEQUENCE</scope>
</reference>
<organism evidence="2">
    <name type="scientific">invertebrate metagenome</name>
    <dbReference type="NCBI Taxonomy" id="1711999"/>
    <lineage>
        <taxon>unclassified sequences</taxon>
        <taxon>metagenomes</taxon>
        <taxon>organismal metagenomes</taxon>
    </lineage>
</organism>
<dbReference type="SUPFAM" id="SSF52540">
    <property type="entry name" value="P-loop containing nucleoside triphosphate hydrolases"/>
    <property type="match status" value="1"/>
</dbReference>
<comment type="caution">
    <text evidence="2">The sequence shown here is derived from an EMBL/GenBank/DDBJ whole genome shotgun (WGS) entry which is preliminary data.</text>
</comment>
<feature type="domain" description="Deoxynucleoside kinase" evidence="1">
    <location>
        <begin position="11"/>
        <end position="193"/>
    </location>
</feature>
<dbReference type="PIRSF" id="PIRSF000705">
    <property type="entry name" value="DNK"/>
    <property type="match status" value="1"/>
</dbReference>
<dbReference type="GO" id="GO:0004137">
    <property type="term" value="F:deoxycytidine kinase activity"/>
    <property type="evidence" value="ECO:0007669"/>
    <property type="project" value="UniProtKB-EC"/>
</dbReference>
<dbReference type="Gene3D" id="3.40.50.300">
    <property type="entry name" value="P-loop containing nucleotide triphosphate hydrolases"/>
    <property type="match status" value="1"/>
</dbReference>
<dbReference type="GO" id="GO:0005737">
    <property type="term" value="C:cytoplasm"/>
    <property type="evidence" value="ECO:0007669"/>
    <property type="project" value="TreeGrafter"/>
</dbReference>
<dbReference type="InterPro" id="IPR031314">
    <property type="entry name" value="DNK_dom"/>
</dbReference>
<keyword evidence="2" id="KW-0418">Kinase</keyword>
<dbReference type="PANTHER" id="PTHR10513:SF35">
    <property type="entry name" value="DEOXYADENOSINE KINASE"/>
    <property type="match status" value="1"/>
</dbReference>
<proteinExistence type="predicted"/>
<dbReference type="InterPro" id="IPR002624">
    <property type="entry name" value="DCK/DGK"/>
</dbReference>